<gene>
    <name evidence="1" type="ORF">RSOLAG22IIIB_10904</name>
</gene>
<reference evidence="1 2" key="1">
    <citation type="submission" date="2015-07" db="EMBL/GenBank/DDBJ databases">
        <authorList>
            <person name="Noorani M."/>
        </authorList>
    </citation>
    <scope>NUCLEOTIDE SEQUENCE [LARGE SCALE GENOMIC DNA]</scope>
    <source>
        <strain evidence="1">BBA 69670</strain>
    </source>
</reference>
<dbReference type="Proteomes" id="UP000044841">
    <property type="component" value="Unassembled WGS sequence"/>
</dbReference>
<dbReference type="PANTHER" id="PTHR36183:SF2">
    <property type="entry name" value="BETA-GLUCURONIDASE C-TERMINAL DOMAIN-CONTAINING PROTEIN"/>
    <property type="match status" value="1"/>
</dbReference>
<proteinExistence type="predicted"/>
<organism evidence="1 2">
    <name type="scientific">Rhizoctonia solani</name>
    <dbReference type="NCBI Taxonomy" id="456999"/>
    <lineage>
        <taxon>Eukaryota</taxon>
        <taxon>Fungi</taxon>
        <taxon>Dikarya</taxon>
        <taxon>Basidiomycota</taxon>
        <taxon>Agaricomycotina</taxon>
        <taxon>Agaricomycetes</taxon>
        <taxon>Cantharellales</taxon>
        <taxon>Ceratobasidiaceae</taxon>
        <taxon>Rhizoctonia</taxon>
    </lineage>
</organism>
<protein>
    <recommendedName>
        <fullName evidence="3">Beta-glucuronidase C-terminal domain-containing protein</fullName>
    </recommendedName>
</protein>
<dbReference type="InterPro" id="IPR052974">
    <property type="entry name" value="GH79_Enzymes"/>
</dbReference>
<evidence type="ECO:0008006" key="3">
    <source>
        <dbReference type="Google" id="ProtNLM"/>
    </source>
</evidence>
<evidence type="ECO:0000313" key="2">
    <source>
        <dbReference type="Proteomes" id="UP000044841"/>
    </source>
</evidence>
<dbReference type="PANTHER" id="PTHR36183">
    <property type="entry name" value="BETA-GLUCURONIDASE"/>
    <property type="match status" value="1"/>
</dbReference>
<name>A0A0K6G4V2_9AGAM</name>
<evidence type="ECO:0000313" key="1">
    <source>
        <dbReference type="EMBL" id="CUA73598.1"/>
    </source>
</evidence>
<dbReference type="EMBL" id="CYGV01001398">
    <property type="protein sequence ID" value="CUA73598.1"/>
    <property type="molecule type" value="Genomic_DNA"/>
</dbReference>
<accession>A0A0K6G4V2</accession>
<dbReference type="AlphaFoldDB" id="A0A0K6G4V2"/>
<sequence length="209" mass="23236">MRRAPQHASRILHPAFTSLSVDPAFWVEFFGNSSRPNKLSFQLIKHIADRTGVSPWIRPGGVTQDSSIFDAKFGEPVRDVSTAGGIYRTTYGVEYLKSFSTFAPSTKFTVTLNLGNDTLVGNEPGNYKATQRNLSTWGADAYVKQWQNWTDAIDAAVPLKQPRWWGGSDGTTDDPNTVAIQTDLITSRGVTGKKVREFSQHMYQVNFLA</sequence>
<dbReference type="Gene3D" id="3.20.20.80">
    <property type="entry name" value="Glycosidases"/>
    <property type="match status" value="2"/>
</dbReference>
<keyword evidence="2" id="KW-1185">Reference proteome</keyword>